<keyword evidence="5" id="KW-1185">Reference proteome</keyword>
<accession>A0ABY5TYC0</accession>
<feature type="domain" description="ATPase F1/V1/A1 complex alpha/beta subunit nucleotide-binding" evidence="3">
    <location>
        <begin position="134"/>
        <end position="343"/>
    </location>
</feature>
<dbReference type="Pfam" id="PF00006">
    <property type="entry name" value="ATP-synt_ab"/>
    <property type="match status" value="1"/>
</dbReference>
<dbReference type="Proteomes" id="UP001058364">
    <property type="component" value="Chromosome"/>
</dbReference>
<dbReference type="InterPro" id="IPR005294">
    <property type="entry name" value="ATP_synth_F1_asu"/>
</dbReference>
<evidence type="ECO:0000313" key="4">
    <source>
        <dbReference type="EMBL" id="UWD34521.1"/>
    </source>
</evidence>
<organism evidence="4 5">
    <name type="scientific">Mesomycoplasma molare</name>
    <dbReference type="NCBI Taxonomy" id="171288"/>
    <lineage>
        <taxon>Bacteria</taxon>
        <taxon>Bacillati</taxon>
        <taxon>Mycoplasmatota</taxon>
        <taxon>Mycoplasmoidales</taxon>
        <taxon>Metamycoplasmataceae</taxon>
        <taxon>Mesomycoplasma</taxon>
    </lineage>
</organism>
<dbReference type="PANTHER" id="PTHR48082:SF2">
    <property type="entry name" value="ATP SYNTHASE SUBUNIT ALPHA, MITOCHONDRIAL"/>
    <property type="match status" value="1"/>
</dbReference>
<keyword evidence="1" id="KW-0813">Transport</keyword>
<dbReference type="InterPro" id="IPR020003">
    <property type="entry name" value="ATPase_a/bsu_AS"/>
</dbReference>
<evidence type="ECO:0000313" key="5">
    <source>
        <dbReference type="Proteomes" id="UP001058364"/>
    </source>
</evidence>
<evidence type="ECO:0000256" key="1">
    <source>
        <dbReference type="ARBA" id="ARBA00022448"/>
    </source>
</evidence>
<protein>
    <submittedName>
        <fullName evidence="4">ATP F0F1 synthase subunit alpha</fullName>
    </submittedName>
</protein>
<dbReference type="InterPro" id="IPR000194">
    <property type="entry name" value="ATPase_F1/V1/A1_a/bsu_nucl-bd"/>
</dbReference>
<dbReference type="PROSITE" id="PS00152">
    <property type="entry name" value="ATPASE_ALPHA_BETA"/>
    <property type="match status" value="1"/>
</dbReference>
<proteinExistence type="predicted"/>
<name>A0ABY5TYC0_9BACT</name>
<evidence type="ECO:0000256" key="2">
    <source>
        <dbReference type="ARBA" id="ARBA00022967"/>
    </source>
</evidence>
<evidence type="ECO:0000259" key="3">
    <source>
        <dbReference type="Pfam" id="PF00006"/>
    </source>
</evidence>
<dbReference type="InterPro" id="IPR027417">
    <property type="entry name" value="P-loop_NTPase"/>
</dbReference>
<keyword evidence="2" id="KW-1278">Translocase</keyword>
<dbReference type="PANTHER" id="PTHR48082">
    <property type="entry name" value="ATP SYNTHASE SUBUNIT ALPHA, MITOCHONDRIAL"/>
    <property type="match status" value="1"/>
</dbReference>
<dbReference type="EMBL" id="CP103423">
    <property type="protein sequence ID" value="UWD34521.1"/>
    <property type="molecule type" value="Genomic_DNA"/>
</dbReference>
<dbReference type="NCBIfam" id="NF045936">
    <property type="entry name" value="MSC_0619_alpha"/>
    <property type="match status" value="1"/>
</dbReference>
<dbReference type="Gene3D" id="3.40.50.12240">
    <property type="match status" value="1"/>
</dbReference>
<dbReference type="SUPFAM" id="SSF52540">
    <property type="entry name" value="P-loop containing nucleoside triphosphate hydrolases"/>
    <property type="match status" value="1"/>
</dbReference>
<dbReference type="RefSeq" id="WP_027123654.1">
    <property type="nucleotide sequence ID" value="NZ_CP103423.1"/>
</dbReference>
<reference evidence="4" key="1">
    <citation type="submission" date="2022-08" db="EMBL/GenBank/DDBJ databases">
        <title>Complete genome sequence of Mycoplasma molare type strain H 542.</title>
        <authorList>
            <person name="Spergser J."/>
        </authorList>
    </citation>
    <scope>NUCLEOTIDE SEQUENCE</scope>
    <source>
        <strain evidence="4">H 542</strain>
    </source>
</reference>
<sequence length="507" mass="58487">MKKNNPIIKSINNSLIEVEGEFDYAQNQFFKINNDTNAFLLDASNKKANLIISNTNSKININTEIETYSFESIETKESYFGNIIDINGNLLNKEEIKFDSKEDFSYGQSKIFSTARDIKFREKLNTPLKTGYFGIDLFTPIGRGQRQLIIGDRKTGKTFISLSSLINNKNEENVKFIYASIGQKQNSVSEVFSILKKNNCLSKTIIIHASPDNSYEQFLLPYVAMAHAENLEKNNFDVVLVLDDLSKHANIYREISLLINKPVGREAFPGDIFFMHSKLLERGGNFKNSGSITVLPIIETNSGDITSLIASNLISITDGQIITNAELFNLGIIPAINFSISVSRTGASVQDSRTSKISKEIYKIYNTYLKNKNLTDLNFNISKTFSKILNQGKNIEKFLIQKDFDSLYKNSELILISQIIKWDILNWSDENKELINFIFRWFKTNWLSKSFLDNYMKCEYVDEYIWKEYVIHLFNSYYEFKNINRKLKNELFFRKISKEMIKKVLGE</sequence>
<dbReference type="NCBIfam" id="NF005523">
    <property type="entry name" value="PRK07165.1"/>
    <property type="match status" value="1"/>
</dbReference>
<gene>
    <name evidence="4" type="ORF">NX772_01675</name>
</gene>